<keyword evidence="2" id="KW-1185">Reference proteome</keyword>
<feature type="non-terminal residue" evidence="1">
    <location>
        <position position="87"/>
    </location>
</feature>
<evidence type="ECO:0000313" key="2">
    <source>
        <dbReference type="Proteomes" id="UP000054324"/>
    </source>
</evidence>
<gene>
    <name evidence="1" type="ORF">T265_15826</name>
</gene>
<sequence>MQEAVVTTTESQTNLKEDELTMRPLRWGLLVGFGPRDCCEKLLYQDHIDVPFTDKHGSAKIMQGIGATGMKQNEWLLKAIRTDHFGR</sequence>
<dbReference type="CTD" id="20329991"/>
<dbReference type="KEGG" id="ovi:T265_15826"/>
<dbReference type="EMBL" id="KL597951">
    <property type="protein sequence ID" value="KER18789.1"/>
    <property type="molecule type" value="Genomic_DNA"/>
</dbReference>
<dbReference type="AlphaFoldDB" id="A0A074ZUB1"/>
<accession>A0A074ZUB1</accession>
<proteinExistence type="predicted"/>
<organism evidence="1 2">
    <name type="scientific">Opisthorchis viverrini</name>
    <name type="common">Southeast Asian liver fluke</name>
    <dbReference type="NCBI Taxonomy" id="6198"/>
    <lineage>
        <taxon>Eukaryota</taxon>
        <taxon>Metazoa</taxon>
        <taxon>Spiralia</taxon>
        <taxon>Lophotrochozoa</taxon>
        <taxon>Platyhelminthes</taxon>
        <taxon>Trematoda</taxon>
        <taxon>Digenea</taxon>
        <taxon>Opisthorchiida</taxon>
        <taxon>Opisthorchiata</taxon>
        <taxon>Opisthorchiidae</taxon>
        <taxon>Opisthorchis</taxon>
    </lineage>
</organism>
<evidence type="ECO:0000313" key="1">
    <source>
        <dbReference type="EMBL" id="KER18789.1"/>
    </source>
</evidence>
<dbReference type="Proteomes" id="UP000054324">
    <property type="component" value="Unassembled WGS sequence"/>
</dbReference>
<protein>
    <submittedName>
        <fullName evidence="1">Uncharacterized protein</fullName>
    </submittedName>
</protein>
<name>A0A074ZUB1_OPIVI</name>
<reference evidence="1 2" key="1">
    <citation type="submission" date="2013-11" db="EMBL/GenBank/DDBJ databases">
        <title>Opisthorchis viverrini - life in the bile duct.</title>
        <authorList>
            <person name="Young N.D."/>
            <person name="Nagarajan N."/>
            <person name="Lin S.J."/>
            <person name="Korhonen P.K."/>
            <person name="Jex A.R."/>
            <person name="Hall R.S."/>
            <person name="Safavi-Hemami H."/>
            <person name="Kaewkong W."/>
            <person name="Bertrand D."/>
            <person name="Gao S."/>
            <person name="Seet Q."/>
            <person name="Wongkham S."/>
            <person name="Teh B.T."/>
            <person name="Wongkham C."/>
            <person name="Intapan P.M."/>
            <person name="Maleewong W."/>
            <person name="Yang X."/>
            <person name="Hu M."/>
            <person name="Wang Z."/>
            <person name="Hofmann A."/>
            <person name="Sternberg P.W."/>
            <person name="Tan P."/>
            <person name="Wang J."/>
            <person name="Gasser R.B."/>
        </authorList>
    </citation>
    <scope>NUCLEOTIDE SEQUENCE [LARGE SCALE GENOMIC DNA]</scope>
</reference>
<dbReference type="RefSeq" id="XP_009177465.1">
    <property type="nucleotide sequence ID" value="XM_009179201.1"/>
</dbReference>
<dbReference type="GeneID" id="20329991"/>